<organism evidence="1 2">
    <name type="scientific">Micromonospora antibiotica</name>
    <dbReference type="NCBI Taxonomy" id="2807623"/>
    <lineage>
        <taxon>Bacteria</taxon>
        <taxon>Bacillati</taxon>
        <taxon>Actinomycetota</taxon>
        <taxon>Actinomycetes</taxon>
        <taxon>Micromonosporales</taxon>
        <taxon>Micromonosporaceae</taxon>
        <taxon>Micromonospora</taxon>
    </lineage>
</organism>
<protein>
    <recommendedName>
        <fullName evidence="3">Circularly permuted ATP-grasp type 2</fullName>
    </recommendedName>
</protein>
<dbReference type="SUPFAM" id="SSF56059">
    <property type="entry name" value="Glutathione synthetase ATP-binding domain-like"/>
    <property type="match status" value="1"/>
</dbReference>
<dbReference type="EMBL" id="JAGFWR010000004">
    <property type="protein sequence ID" value="MBO4161480.1"/>
    <property type="molecule type" value="Genomic_DNA"/>
</dbReference>
<sequence>MEGLMRETELPLTTDPLTRDYVHRCQSAAEPLRSAVADADLPPALLASFGDRLLPRPLFAERTQMLRFAEDVTGLFHLITSLPERLYDGDLRRYCADLGLHGRAAALMCSLGGVAPPLYARADMYHDGTEFKLLEFNIASELGGVDRAGELPRALLEVDAFAAFARDHGLDFIDTGRQVARALRRAGRVVTGDREPVVALLEGRAGMARYGGAWRAFQELMRRQGLGDLLLGEVHEARLRSDGLYLRDRRVDVVVRCFAVDQILADPAGEAVVEPILRAHREGLAVLWTPMESNLFGNKACLAMLSDPRNRHAFSADELETVDRVLPWTRALYGDVPDEAMTDCLRRREQLILKPNYRYGGSGIVAGWETDAAGWLRALEDAADYGCVVQERVVPRAEPVVDPRTGDLGQWQAAWGLFLTPEGYAGAYARALPADTSAVIGISANSDTHTAGVFLY</sequence>
<reference evidence="1 2" key="1">
    <citation type="submission" date="2021-03" db="EMBL/GenBank/DDBJ databases">
        <authorList>
            <person name="Lee D.-H."/>
        </authorList>
    </citation>
    <scope>NUCLEOTIDE SEQUENCE [LARGE SCALE GENOMIC DNA]</scope>
    <source>
        <strain evidence="1 2">MMS20-R2-23</strain>
    </source>
</reference>
<evidence type="ECO:0000313" key="1">
    <source>
        <dbReference type="EMBL" id="MBO4161480.1"/>
    </source>
</evidence>
<dbReference type="RefSeq" id="WP_208567124.1">
    <property type="nucleotide sequence ID" value="NZ_JAGFWR010000004.1"/>
</dbReference>
<evidence type="ECO:0008006" key="3">
    <source>
        <dbReference type="Google" id="ProtNLM"/>
    </source>
</evidence>
<comment type="caution">
    <text evidence="1">The sequence shown here is derived from an EMBL/GenBank/DDBJ whole genome shotgun (WGS) entry which is preliminary data.</text>
</comment>
<accession>A0ABS3V7A1</accession>
<keyword evidence="2" id="KW-1185">Reference proteome</keyword>
<name>A0ABS3V7A1_9ACTN</name>
<evidence type="ECO:0000313" key="2">
    <source>
        <dbReference type="Proteomes" id="UP000671399"/>
    </source>
</evidence>
<gene>
    <name evidence="1" type="ORF">JQN83_11750</name>
</gene>
<dbReference type="Proteomes" id="UP000671399">
    <property type="component" value="Unassembled WGS sequence"/>
</dbReference>
<proteinExistence type="predicted"/>